<comment type="caution">
    <text evidence="1">The sequence shown here is derived from an EMBL/GenBank/DDBJ whole genome shotgun (WGS) entry which is preliminary data.</text>
</comment>
<evidence type="ECO:0000313" key="2">
    <source>
        <dbReference type="Proteomes" id="UP001148662"/>
    </source>
</evidence>
<evidence type="ECO:0000313" key="1">
    <source>
        <dbReference type="EMBL" id="KAJ3527626.1"/>
    </source>
</evidence>
<keyword evidence="2" id="KW-1185">Reference proteome</keyword>
<sequence>MHGCSGHAHWSLQASRIPAERVSTTRDLEERQTHRGELLELFFGKLGDLIVGAETQSSHLASYLLRKLVPSEFVAGDDVKAVPAVSSSLLV</sequence>
<organism evidence="1 2">
    <name type="scientific">Phlebia brevispora</name>
    <dbReference type="NCBI Taxonomy" id="194682"/>
    <lineage>
        <taxon>Eukaryota</taxon>
        <taxon>Fungi</taxon>
        <taxon>Dikarya</taxon>
        <taxon>Basidiomycota</taxon>
        <taxon>Agaricomycotina</taxon>
        <taxon>Agaricomycetes</taxon>
        <taxon>Polyporales</taxon>
        <taxon>Meruliaceae</taxon>
        <taxon>Phlebia</taxon>
    </lineage>
</organism>
<proteinExistence type="predicted"/>
<gene>
    <name evidence="1" type="ORF">NM688_g8105</name>
</gene>
<dbReference type="EMBL" id="JANHOG010002075">
    <property type="protein sequence ID" value="KAJ3527626.1"/>
    <property type="molecule type" value="Genomic_DNA"/>
</dbReference>
<reference evidence="1" key="1">
    <citation type="submission" date="2022-07" db="EMBL/GenBank/DDBJ databases">
        <title>Genome Sequence of Phlebia brevispora.</title>
        <authorList>
            <person name="Buettner E."/>
        </authorList>
    </citation>
    <scope>NUCLEOTIDE SEQUENCE</scope>
    <source>
        <strain evidence="1">MPL23</strain>
    </source>
</reference>
<protein>
    <submittedName>
        <fullName evidence="1">Uncharacterized protein</fullName>
    </submittedName>
</protein>
<name>A0ACC1RXD4_9APHY</name>
<dbReference type="Proteomes" id="UP001148662">
    <property type="component" value="Unassembled WGS sequence"/>
</dbReference>
<accession>A0ACC1RXD4</accession>